<proteinExistence type="predicted"/>
<protein>
    <submittedName>
        <fullName evidence="2">Uncharacterized protein</fullName>
    </submittedName>
</protein>
<evidence type="ECO:0000256" key="1">
    <source>
        <dbReference type="SAM" id="MobiDB-lite"/>
    </source>
</evidence>
<feature type="region of interest" description="Disordered" evidence="1">
    <location>
        <begin position="121"/>
        <end position="179"/>
    </location>
</feature>
<dbReference type="EMBL" id="JAGTJQ010000002">
    <property type="protein sequence ID" value="KAH7037399.1"/>
    <property type="molecule type" value="Genomic_DNA"/>
</dbReference>
<dbReference type="RefSeq" id="XP_046016520.1">
    <property type="nucleotide sequence ID" value="XM_046156365.1"/>
</dbReference>
<sequence>MDKDLSGFPGLAFIKLVTVKAEPIVETVDDDDKEKKLLLTEHLDEVLSCFCTFVEDKTNGVRPLKNRSNNAPDFSRRFNAYLVQNMEGSESKAGIATAAQKLGSTAQMEVFTTLSKMYTSDNAASTSPKSKDARRPLTDNRADETHDTTISDTLLGGSPVGTNSPAKKRKLATQSEKDRKKKKRYHVLVVCVASDHVLEGMMSHLVAFHTAIPTGRESQFRGCRACAEVYRICGVSRLSFLSREDTSTAKEYYIASTSETGYLSVFEPIIGLWITANYISHWQNREVSSMDMSWVASPFQIRVTSRKLSSVLAG</sequence>
<organism evidence="2 3">
    <name type="scientific">Microdochium trichocladiopsis</name>
    <dbReference type="NCBI Taxonomy" id="1682393"/>
    <lineage>
        <taxon>Eukaryota</taxon>
        <taxon>Fungi</taxon>
        <taxon>Dikarya</taxon>
        <taxon>Ascomycota</taxon>
        <taxon>Pezizomycotina</taxon>
        <taxon>Sordariomycetes</taxon>
        <taxon>Xylariomycetidae</taxon>
        <taxon>Xylariales</taxon>
        <taxon>Microdochiaceae</taxon>
        <taxon>Microdochium</taxon>
    </lineage>
</organism>
<keyword evidence="3" id="KW-1185">Reference proteome</keyword>
<comment type="caution">
    <text evidence="2">The sequence shown here is derived from an EMBL/GenBank/DDBJ whole genome shotgun (WGS) entry which is preliminary data.</text>
</comment>
<evidence type="ECO:0000313" key="2">
    <source>
        <dbReference type="EMBL" id="KAH7037399.1"/>
    </source>
</evidence>
<dbReference type="Proteomes" id="UP000756346">
    <property type="component" value="Unassembled WGS sequence"/>
</dbReference>
<dbReference type="GeneID" id="70185911"/>
<evidence type="ECO:0000313" key="3">
    <source>
        <dbReference type="Proteomes" id="UP000756346"/>
    </source>
</evidence>
<feature type="compositionally biased region" description="Basic and acidic residues" evidence="1">
    <location>
        <begin position="129"/>
        <end position="149"/>
    </location>
</feature>
<accession>A0A9P8YDS7</accession>
<reference evidence="2" key="1">
    <citation type="journal article" date="2021" name="Nat. Commun.">
        <title>Genetic determinants of endophytism in the Arabidopsis root mycobiome.</title>
        <authorList>
            <person name="Mesny F."/>
            <person name="Miyauchi S."/>
            <person name="Thiergart T."/>
            <person name="Pickel B."/>
            <person name="Atanasova L."/>
            <person name="Karlsson M."/>
            <person name="Huettel B."/>
            <person name="Barry K.W."/>
            <person name="Haridas S."/>
            <person name="Chen C."/>
            <person name="Bauer D."/>
            <person name="Andreopoulos W."/>
            <person name="Pangilinan J."/>
            <person name="LaButti K."/>
            <person name="Riley R."/>
            <person name="Lipzen A."/>
            <person name="Clum A."/>
            <person name="Drula E."/>
            <person name="Henrissat B."/>
            <person name="Kohler A."/>
            <person name="Grigoriev I.V."/>
            <person name="Martin F.M."/>
            <person name="Hacquard S."/>
        </authorList>
    </citation>
    <scope>NUCLEOTIDE SEQUENCE</scope>
    <source>
        <strain evidence="2">MPI-CAGE-CH-0230</strain>
    </source>
</reference>
<gene>
    <name evidence="2" type="ORF">B0I36DRAFT_345523</name>
</gene>
<dbReference type="AlphaFoldDB" id="A0A9P8YDS7"/>
<name>A0A9P8YDS7_9PEZI</name>